<organism evidence="2 3">
    <name type="scientific">Halocaridina rubra</name>
    <name type="common">Hawaiian red shrimp</name>
    <dbReference type="NCBI Taxonomy" id="373956"/>
    <lineage>
        <taxon>Eukaryota</taxon>
        <taxon>Metazoa</taxon>
        <taxon>Ecdysozoa</taxon>
        <taxon>Arthropoda</taxon>
        <taxon>Crustacea</taxon>
        <taxon>Multicrustacea</taxon>
        <taxon>Malacostraca</taxon>
        <taxon>Eumalacostraca</taxon>
        <taxon>Eucarida</taxon>
        <taxon>Decapoda</taxon>
        <taxon>Pleocyemata</taxon>
        <taxon>Caridea</taxon>
        <taxon>Atyoidea</taxon>
        <taxon>Atyidae</taxon>
        <taxon>Halocaridina</taxon>
    </lineage>
</organism>
<dbReference type="AlphaFoldDB" id="A0AAN8XGM5"/>
<protein>
    <submittedName>
        <fullName evidence="2">Uncharacterized protein</fullName>
    </submittedName>
</protein>
<feature type="region of interest" description="Disordered" evidence="1">
    <location>
        <begin position="42"/>
        <end position="97"/>
    </location>
</feature>
<name>A0AAN8XGM5_HALRR</name>
<evidence type="ECO:0000313" key="2">
    <source>
        <dbReference type="EMBL" id="KAK7083027.1"/>
    </source>
</evidence>
<evidence type="ECO:0000313" key="3">
    <source>
        <dbReference type="Proteomes" id="UP001381693"/>
    </source>
</evidence>
<sequence length="97" mass="11401">MPACLHVIRHSRSKVSEDLRIPRSWRCITRSIRGSKFLVDRGKHRGFKSRKRNRKMPVKDSRNYSRNPMLGIQMDSSGNDGDPRLDQSLETIKQYEM</sequence>
<accession>A0AAN8XGM5</accession>
<feature type="compositionally biased region" description="Basic and acidic residues" evidence="1">
    <location>
        <begin position="81"/>
        <end position="97"/>
    </location>
</feature>
<dbReference type="Proteomes" id="UP001381693">
    <property type="component" value="Unassembled WGS sequence"/>
</dbReference>
<proteinExistence type="predicted"/>
<reference evidence="2 3" key="1">
    <citation type="submission" date="2023-11" db="EMBL/GenBank/DDBJ databases">
        <title>Halocaridina rubra genome assembly.</title>
        <authorList>
            <person name="Smith C."/>
        </authorList>
    </citation>
    <scope>NUCLEOTIDE SEQUENCE [LARGE SCALE GENOMIC DNA]</scope>
    <source>
        <strain evidence="2">EP-1</strain>
        <tissue evidence="2">Whole</tissue>
    </source>
</reference>
<keyword evidence="3" id="KW-1185">Reference proteome</keyword>
<dbReference type="EMBL" id="JAXCGZ010003826">
    <property type="protein sequence ID" value="KAK7083027.1"/>
    <property type="molecule type" value="Genomic_DNA"/>
</dbReference>
<evidence type="ECO:0000256" key="1">
    <source>
        <dbReference type="SAM" id="MobiDB-lite"/>
    </source>
</evidence>
<feature type="compositionally biased region" description="Basic residues" evidence="1">
    <location>
        <begin position="42"/>
        <end position="56"/>
    </location>
</feature>
<gene>
    <name evidence="2" type="ORF">SK128_009238</name>
</gene>
<comment type="caution">
    <text evidence="2">The sequence shown here is derived from an EMBL/GenBank/DDBJ whole genome shotgun (WGS) entry which is preliminary data.</text>
</comment>